<feature type="region of interest" description="Disordered" evidence="1">
    <location>
        <begin position="2453"/>
        <end position="2678"/>
    </location>
</feature>
<comment type="caution">
    <text evidence="3">The sequence shown here is derived from an EMBL/GenBank/DDBJ whole genome shotgun (WGS) entry which is preliminary data.</text>
</comment>
<dbReference type="InterPro" id="IPR016024">
    <property type="entry name" value="ARM-type_fold"/>
</dbReference>
<keyword evidence="2" id="KW-0732">Signal</keyword>
<evidence type="ECO:0000313" key="4">
    <source>
        <dbReference type="Proteomes" id="UP001165083"/>
    </source>
</evidence>
<feature type="compositionally biased region" description="Acidic residues" evidence="1">
    <location>
        <begin position="2643"/>
        <end position="2658"/>
    </location>
</feature>
<feature type="compositionally biased region" description="Polar residues" evidence="1">
    <location>
        <begin position="2231"/>
        <end position="2240"/>
    </location>
</feature>
<accession>A0A9W6T9T9</accession>
<proteinExistence type="predicted"/>
<keyword evidence="4" id="KW-1185">Reference proteome</keyword>
<sequence length="2678" mass="297648">MDIRSIRRFVLQCFFINVCVSLHFNLIDYNQAISTESLDACCSVVGALALVKPLLPQLIAEGSIQCMVGMLRYAKQELIIRNEDSFVQLVMTCFFGLGNIVSAPTLIQIMGPAAITSADEVIYGQVIYSQLLDVGADDAVIGCLEQSLRVKKSPPLLVDSGCRLLQAILAFPITLTSEAESRWIAVATSILQRSSTNPRTRELLFATTLMFLSRCNRSVEPARGQHIKMMKVILECLDSSIQHERSCTLLQAECTGAIRVLEEIAKSSDNLSDVLVSKCLGVLGKLIGIYMLSSSTTAQENLAYFDSAVALFATTDYVNRLISRLERCMTKEGRAEPAKLVDTAEDFKALKTLLFSAQAKKTIDAYHRLFSYLAAMVDNVGANVQTLGEYGPFFLELGCLTSQLLPTAQREEVINTALCQYAEDTAWHSMRWIAALADRGSSEFTLIVEFVLLRIVSGYTILEPALLMELLDALNYLLRCNQCREIVLASSHARELQYVLWQLVRTDVANMESESDGYDIAVSLLGITSVLLSSFSEELFSIHTEERGSDILVRFCLGALDSFLSDASAGLTKLALLEEVFQTTSIILQHCIRIGADHVRSIIQHRATQHVVNLSVVTNSKSCQLWYLEVLGVTIQSHGLLYAEKLLLLSSDPYMLLISLVRRVVQDRTATTWDFLIDCLGIVTGTMDTSGRRSDCNVLFVRLQQQSKRLVNGQTTVANARRVRKHITDTSAQLQLKYGQLIADSSAGDIGNCLKEISESGLAFYELFNAAPSFNAIEYSMIISLHLKIAQLACLKTDTERTIVEESAGCIRQLLAPICILDDAMADYINLAVTVYLSPSTRAAAWLFIDASTSVLSKAMHRLTTGVARPQCLEKSIANCFASLQAVYNARWESGEVDSALELLKICSIDKWSQDLLLESLLVLPQGLLHLFKLARAAPSNSIYRVTMNFLFQHVSEIRHKTQRVGELELSAILSVINRNPAGKVGDVCQRKWGQVPGSEMLRSALETLKLFARRKNCAVLSADLGGIDTLYNVLCAPSQYEDNTHLALEISCYLAGYGANTAHESLIFVFELLFSFVENSANYPRSRLAFLVLEFFLAVDPSLLNMSLVQQCRTQIVPSSTRSYEESKMFVQQLYIVRQKLVPPASRLNIFTDSDISDKTSQLHVPLRESEILDIIISQCRRIVQVTNDVNLCTYVDVNTSEKSTVEPQSYSQLKEAISQLSFVLDDPDMVANERFFTQYLSRFCNNVSAECRTSVETRLDLLEVLIPLLFEVLQNWKTDFGIVDQSISSVHYLTERICNVQLHFFRRNDTLAYLNAAALPYISHCPTSWNWIKATLAIVSQFDMMTPESVQAAANTTIAIIRMFMSHSFMVKKALMLISLIYREKALLALPHLLESDGITMLLTTLKLHANEPSIARNSLMLLVSLSFQRDTSRKTMDQLLAAASTVPILLVCKKYPNDAQVCEICVKLIHQMVQLFNNISNKKDQLSVVPGSTARKKSELLANLLEADIISFLFDLLDSYSSRGNNRLLEELLALLKTLTKDEHLRESAEVLHGLQELQQVINRIWENAFDSNLIEMAIDCFVNLACSDQAIGHGWRELPMWLLELAGSIHKLGAGTNGMCVEKLIGILGRLAIDSAISKAISPKGSFIILQLLLRVKEDRLLEQAIYGLLCTLCESVACAQVLIVYDTISTIAERITCHMDDEDTLLSSLCFFDVLVLNIGESYPALQDECIIEALNLVIQEYPESTGSQIYRIAITTLEKVTALDFRSVRIRPAHVKTTNSLTPQLQIPDAEKPFHDLLTQGAKFRVLWEARPDTVESIQVKLAPGGDYLLFRRKTANSLPRIERVFASQLEVCPQRSLSDECKASGSPSSPSNRILAQSLLREKFDGDRVLRLKIRDEDVLVKASSTRERIYWDLALQWLVSRRQAQPYSNATIWTREIARNLAGHLSRVSKAHSCVDTKSPKSTRLPQFHRSYAQKRCPTSPIKARPPFMTISQNHHINNDHELDFRGLGASSAREETDNAFLSNHNLQMDVKQTPAHQILSETSLNSEIANSGGGANQEVVDRPARIPAVKPPARHQIGNGNGGVSDMNTYDAPLALHQGHRFSHDYYKRQEQRKIWQENQVWEKDEKWTQEFLKNQEKRRSALQQELRRAQISPQAVLRSKPLKSLHPQLFKTAHLHATSDPEFDASCSPTKADVAGALSARKSARRGSKGHVHLRSRDNNSDTTPQQASAANHRRIMELRKTKPSSDTVKTPSTTIAASNSVDQVTNCEQTAFIPDNDIVTVRFTFSRGRSRGADLSPDNIEQTPQLDSLEVDGGERDKMSLSGAFSPGVELESALNAVAVNDSDLPDRPERDQAPVCIIQNNEELTNSQQSEVEMDPACADNFDRGLSDDTLVVDKDLPPDDRQFQVSNEQLRETATDENADISENNVDTTFLVNLQQGNGSVSAENEEAEVGVQATEPSIESEEREPSPSVKDQTVSPDEDGDEEAYDGDNFDDEPLPSARSAQDHTEVADKHEASGYASEFEDEAGGVTLNAPPDAASTNNQDQDANDEDEDASYSHDDFERASVSSVTSSGRRRKDQSLLDVAESLGQRTPERSEFGDEGVPARSRQLDFGSVDGDEGEQEQVQQQEADNADTEQEAAADEQTDNADGGQEAAAEETPAWGVEH</sequence>
<organism evidence="3 4">
    <name type="scientific">Phytophthora lilii</name>
    <dbReference type="NCBI Taxonomy" id="2077276"/>
    <lineage>
        <taxon>Eukaryota</taxon>
        <taxon>Sar</taxon>
        <taxon>Stramenopiles</taxon>
        <taxon>Oomycota</taxon>
        <taxon>Peronosporomycetes</taxon>
        <taxon>Peronosporales</taxon>
        <taxon>Peronosporaceae</taxon>
        <taxon>Phytophthora</taxon>
    </lineage>
</organism>
<feature type="region of interest" description="Disordered" evidence="1">
    <location>
        <begin position="2207"/>
        <end position="2242"/>
    </location>
</feature>
<reference evidence="3" key="1">
    <citation type="submission" date="2023-04" db="EMBL/GenBank/DDBJ databases">
        <title>Phytophthora lilii NBRC 32176.</title>
        <authorList>
            <person name="Ichikawa N."/>
            <person name="Sato H."/>
            <person name="Tonouchi N."/>
        </authorList>
    </citation>
    <scope>NUCLEOTIDE SEQUENCE</scope>
    <source>
        <strain evidence="3">NBRC 32176</strain>
    </source>
</reference>
<feature type="signal peptide" evidence="2">
    <location>
        <begin position="1"/>
        <end position="21"/>
    </location>
</feature>
<feature type="compositionally biased region" description="Acidic residues" evidence="1">
    <location>
        <begin position="2490"/>
        <end position="2508"/>
    </location>
</feature>
<dbReference type="OrthoDB" id="111297at2759"/>
<dbReference type="Proteomes" id="UP001165083">
    <property type="component" value="Unassembled WGS sequence"/>
</dbReference>
<gene>
    <name evidence="3" type="ORF">Plil01_000013200</name>
</gene>
<dbReference type="SUPFAM" id="SSF48371">
    <property type="entry name" value="ARM repeat"/>
    <property type="match status" value="1"/>
</dbReference>
<name>A0A9W6T9T9_9STRA</name>
<dbReference type="EMBL" id="BSXW01000007">
    <property type="protein sequence ID" value="GMF09211.1"/>
    <property type="molecule type" value="Genomic_DNA"/>
</dbReference>
<feature type="compositionally biased region" description="Basic residues" evidence="1">
    <location>
        <begin position="2212"/>
        <end position="2224"/>
    </location>
</feature>
<evidence type="ECO:0000313" key="3">
    <source>
        <dbReference type="EMBL" id="GMF09211.1"/>
    </source>
</evidence>
<feature type="region of interest" description="Disordered" evidence="1">
    <location>
        <begin position="2407"/>
        <end position="2438"/>
    </location>
</feature>
<protein>
    <submittedName>
        <fullName evidence="3">Unnamed protein product</fullName>
    </submittedName>
</protein>
<evidence type="ECO:0000256" key="2">
    <source>
        <dbReference type="SAM" id="SignalP"/>
    </source>
</evidence>
<feature type="compositionally biased region" description="Basic and acidic residues" evidence="1">
    <location>
        <begin position="2515"/>
        <end position="2527"/>
    </location>
</feature>
<feature type="chain" id="PRO_5040762788" evidence="2">
    <location>
        <begin position="22"/>
        <end position="2678"/>
    </location>
</feature>
<evidence type="ECO:0000256" key="1">
    <source>
        <dbReference type="SAM" id="MobiDB-lite"/>
    </source>
</evidence>